<organism evidence="1 2">
    <name type="scientific">Streptomyces bangladeshensis</name>
    <dbReference type="NCBI Taxonomy" id="295352"/>
    <lineage>
        <taxon>Bacteria</taxon>
        <taxon>Bacillati</taxon>
        <taxon>Actinomycetota</taxon>
        <taxon>Actinomycetes</taxon>
        <taxon>Kitasatosporales</taxon>
        <taxon>Streptomycetaceae</taxon>
        <taxon>Streptomyces</taxon>
    </lineage>
</organism>
<gene>
    <name evidence="1" type="ORF">GCM10009787_77990</name>
</gene>
<dbReference type="Proteomes" id="UP001501391">
    <property type="component" value="Unassembled WGS sequence"/>
</dbReference>
<proteinExistence type="predicted"/>
<comment type="caution">
    <text evidence="1">The sequence shown here is derived from an EMBL/GenBank/DDBJ whole genome shotgun (WGS) entry which is preliminary data.</text>
</comment>
<evidence type="ECO:0000313" key="1">
    <source>
        <dbReference type="EMBL" id="GAA1500345.1"/>
    </source>
</evidence>
<evidence type="ECO:0000313" key="2">
    <source>
        <dbReference type="Proteomes" id="UP001501391"/>
    </source>
</evidence>
<keyword evidence="2" id="KW-1185">Reference proteome</keyword>
<sequence length="65" mass="6803">MALRHRLDSSGVALALLHPRPAASGRASAGRLRRLYSGHVGDCVAWPTVGVIVLTARVGLQLTSS</sequence>
<reference evidence="1 2" key="1">
    <citation type="journal article" date="2019" name="Int. J. Syst. Evol. Microbiol.">
        <title>The Global Catalogue of Microorganisms (GCM) 10K type strain sequencing project: providing services to taxonomists for standard genome sequencing and annotation.</title>
        <authorList>
            <consortium name="The Broad Institute Genomics Platform"/>
            <consortium name="The Broad Institute Genome Sequencing Center for Infectious Disease"/>
            <person name="Wu L."/>
            <person name="Ma J."/>
        </authorList>
    </citation>
    <scope>NUCLEOTIDE SEQUENCE [LARGE SCALE GENOMIC DNA]</scope>
    <source>
        <strain evidence="1 2">JCM 14924</strain>
    </source>
</reference>
<protein>
    <submittedName>
        <fullName evidence="1">Uncharacterized protein</fullName>
    </submittedName>
</protein>
<name>A0ABN1ZK79_9ACTN</name>
<accession>A0ABN1ZK79</accession>
<dbReference type="EMBL" id="BAAAOQ010000046">
    <property type="protein sequence ID" value="GAA1500345.1"/>
    <property type="molecule type" value="Genomic_DNA"/>
</dbReference>